<dbReference type="InterPro" id="IPR036390">
    <property type="entry name" value="WH_DNA-bd_sf"/>
</dbReference>
<dbReference type="InterPro" id="IPR039422">
    <property type="entry name" value="MarR/SlyA-like"/>
</dbReference>
<dbReference type="PANTHER" id="PTHR33164:SF99">
    <property type="entry name" value="MARR FAMILY REGULATORY PROTEIN"/>
    <property type="match status" value="1"/>
</dbReference>
<accession>A0A1H1P0N2</accession>
<dbReference type="RefSeq" id="WP_092103845.1">
    <property type="nucleotide sequence ID" value="NZ_LT629739.1"/>
</dbReference>
<keyword evidence="4" id="KW-1185">Reference proteome</keyword>
<dbReference type="STRING" id="629680.SAMN04489751_1099"/>
<dbReference type="GO" id="GO:0003700">
    <property type="term" value="F:DNA-binding transcription factor activity"/>
    <property type="evidence" value="ECO:0007669"/>
    <property type="project" value="InterPro"/>
</dbReference>
<evidence type="ECO:0000259" key="2">
    <source>
        <dbReference type="PROSITE" id="PS50995"/>
    </source>
</evidence>
<protein>
    <submittedName>
        <fullName evidence="3">DNA-binding transcriptional regulator, MarR family</fullName>
    </submittedName>
</protein>
<dbReference type="Pfam" id="PF12802">
    <property type="entry name" value="MarR_2"/>
    <property type="match status" value="1"/>
</dbReference>
<dbReference type="AlphaFoldDB" id="A0A1H1P0N2"/>
<dbReference type="Proteomes" id="UP000199700">
    <property type="component" value="Chromosome"/>
</dbReference>
<dbReference type="PRINTS" id="PR00598">
    <property type="entry name" value="HTHMARR"/>
</dbReference>
<gene>
    <name evidence="3" type="ORF">SAMN04489751_1099</name>
</gene>
<evidence type="ECO:0000313" key="4">
    <source>
        <dbReference type="Proteomes" id="UP000199700"/>
    </source>
</evidence>
<dbReference type="InterPro" id="IPR000835">
    <property type="entry name" value="HTH_MarR-typ"/>
</dbReference>
<name>A0A1H1P0N2_BRESA</name>
<keyword evidence="3" id="KW-0238">DNA-binding</keyword>
<reference evidence="3" key="1">
    <citation type="submission" date="2016-10" db="EMBL/GenBank/DDBJ databases">
        <authorList>
            <person name="Varghese N."/>
            <person name="Submissions S."/>
        </authorList>
    </citation>
    <scope>NUCLEOTIDE SEQUENCE [LARGE SCALE GENOMIC DNA]</scope>
    <source>
        <strain evidence="3">DSM 22082</strain>
    </source>
</reference>
<feature type="region of interest" description="Disordered" evidence="1">
    <location>
        <begin position="1"/>
        <end position="21"/>
    </location>
</feature>
<dbReference type="InterPro" id="IPR036388">
    <property type="entry name" value="WH-like_DNA-bd_sf"/>
</dbReference>
<sequence length="165" mass="18527">MIPHGTTAREEQRSQAGEELSPSELAAWRGMLRLTHRLRRDLGEQLSTHHDLSMADYDVLVALAAAPDRSMRMSELADIVLQPRSSLSRIVGSLERRRLVQRSRVESDARGSSAALTAEGYRLFAQAHRTHIAGVRHRFLEHLSTDQLEDLATAWKCVDPDVEHG</sequence>
<dbReference type="SUPFAM" id="SSF46785">
    <property type="entry name" value="Winged helix' DNA-binding domain"/>
    <property type="match status" value="1"/>
</dbReference>
<dbReference type="PROSITE" id="PS50995">
    <property type="entry name" value="HTH_MARR_2"/>
    <property type="match status" value="1"/>
</dbReference>
<dbReference type="OrthoDB" id="3821431at2"/>
<proteinExistence type="predicted"/>
<organism evidence="3 4">
    <name type="scientific">Brevibacterium sandarakinum</name>
    <dbReference type="NCBI Taxonomy" id="629680"/>
    <lineage>
        <taxon>Bacteria</taxon>
        <taxon>Bacillati</taxon>
        <taxon>Actinomycetota</taxon>
        <taxon>Actinomycetes</taxon>
        <taxon>Micrococcales</taxon>
        <taxon>Brevibacteriaceae</taxon>
        <taxon>Brevibacterium</taxon>
    </lineage>
</organism>
<dbReference type="EMBL" id="LT629739">
    <property type="protein sequence ID" value="SDS04590.1"/>
    <property type="molecule type" value="Genomic_DNA"/>
</dbReference>
<evidence type="ECO:0000313" key="3">
    <source>
        <dbReference type="EMBL" id="SDS04590.1"/>
    </source>
</evidence>
<evidence type="ECO:0000256" key="1">
    <source>
        <dbReference type="SAM" id="MobiDB-lite"/>
    </source>
</evidence>
<dbReference type="GO" id="GO:0006950">
    <property type="term" value="P:response to stress"/>
    <property type="evidence" value="ECO:0007669"/>
    <property type="project" value="TreeGrafter"/>
</dbReference>
<dbReference type="PANTHER" id="PTHR33164">
    <property type="entry name" value="TRANSCRIPTIONAL REGULATOR, MARR FAMILY"/>
    <property type="match status" value="1"/>
</dbReference>
<dbReference type="Gene3D" id="1.10.10.10">
    <property type="entry name" value="Winged helix-like DNA-binding domain superfamily/Winged helix DNA-binding domain"/>
    <property type="match status" value="1"/>
</dbReference>
<dbReference type="SMART" id="SM00347">
    <property type="entry name" value="HTH_MARR"/>
    <property type="match status" value="1"/>
</dbReference>
<feature type="domain" description="HTH marR-type" evidence="2">
    <location>
        <begin position="24"/>
        <end position="160"/>
    </location>
</feature>
<dbReference type="GO" id="GO:0003677">
    <property type="term" value="F:DNA binding"/>
    <property type="evidence" value="ECO:0007669"/>
    <property type="project" value="UniProtKB-KW"/>
</dbReference>